<evidence type="ECO:0000256" key="2">
    <source>
        <dbReference type="SAM" id="SignalP"/>
    </source>
</evidence>
<keyword evidence="5" id="KW-1185">Reference proteome</keyword>
<feature type="chain" id="PRO_5003442214" description="Flo11 domain-containing protein" evidence="2">
    <location>
        <begin position="22"/>
        <end position="985"/>
    </location>
</feature>
<feature type="region of interest" description="Disordered" evidence="1">
    <location>
        <begin position="702"/>
        <end position="724"/>
    </location>
</feature>
<dbReference type="InParanoid" id="G3AL27"/>
<feature type="compositionally biased region" description="Basic and acidic residues" evidence="1">
    <location>
        <begin position="508"/>
        <end position="530"/>
    </location>
</feature>
<feature type="region of interest" description="Disordered" evidence="1">
    <location>
        <begin position="220"/>
        <end position="566"/>
    </location>
</feature>
<dbReference type="EMBL" id="GL996501">
    <property type="protein sequence ID" value="EGW33070.1"/>
    <property type="molecule type" value="Genomic_DNA"/>
</dbReference>
<evidence type="ECO:0000313" key="4">
    <source>
        <dbReference type="EMBL" id="EGW33070.1"/>
    </source>
</evidence>
<feature type="compositionally biased region" description="Polar residues" evidence="1">
    <location>
        <begin position="844"/>
        <end position="854"/>
    </location>
</feature>
<dbReference type="OMA" id="TPCETAP"/>
<feature type="compositionally biased region" description="Low complexity" evidence="1">
    <location>
        <begin position="284"/>
        <end position="297"/>
    </location>
</feature>
<feature type="compositionally biased region" description="Basic and acidic residues" evidence="1">
    <location>
        <begin position="552"/>
        <end position="566"/>
    </location>
</feature>
<keyword evidence="2" id="KW-0732">Signal</keyword>
<feature type="signal peptide" evidence="2">
    <location>
        <begin position="1"/>
        <end position="21"/>
    </location>
</feature>
<dbReference type="GeneID" id="18871394"/>
<name>G3AL27_SPAPN</name>
<dbReference type="RefSeq" id="XP_007374585.1">
    <property type="nucleotide sequence ID" value="XM_007374523.1"/>
</dbReference>
<feature type="compositionally biased region" description="Polar residues" evidence="1">
    <location>
        <begin position="805"/>
        <end position="819"/>
    </location>
</feature>
<dbReference type="eggNOG" id="ENOG502S91K">
    <property type="taxonomic scope" value="Eukaryota"/>
</dbReference>
<reference evidence="4 5" key="1">
    <citation type="journal article" date="2011" name="Proc. Natl. Acad. Sci. U.S.A.">
        <title>Comparative genomics of xylose-fermenting fungi for enhanced biofuel production.</title>
        <authorList>
            <person name="Wohlbach D.J."/>
            <person name="Kuo A."/>
            <person name="Sato T.K."/>
            <person name="Potts K.M."/>
            <person name="Salamov A.A."/>
            <person name="LaButti K.M."/>
            <person name="Sun H."/>
            <person name="Clum A."/>
            <person name="Pangilinan J.L."/>
            <person name="Lindquist E.A."/>
            <person name="Lucas S."/>
            <person name="Lapidus A."/>
            <person name="Jin M."/>
            <person name="Gunawan C."/>
            <person name="Balan V."/>
            <person name="Dale B.E."/>
            <person name="Jeffries T.W."/>
            <person name="Zinkel R."/>
            <person name="Barry K.W."/>
            <person name="Grigoriev I.V."/>
            <person name="Gasch A.P."/>
        </authorList>
    </citation>
    <scope>NUCLEOTIDE SEQUENCE [LARGE SCALE GENOMIC DNA]</scope>
    <source>
        <strain evidence="5">NRRL Y-27907 / 11-Y1</strain>
    </source>
</reference>
<dbReference type="KEGG" id="spaa:SPAPADRAFT_49994"/>
<organism evidence="5">
    <name type="scientific">Spathaspora passalidarum (strain NRRL Y-27907 / 11-Y1)</name>
    <dbReference type="NCBI Taxonomy" id="619300"/>
    <lineage>
        <taxon>Eukaryota</taxon>
        <taxon>Fungi</taxon>
        <taxon>Dikarya</taxon>
        <taxon>Ascomycota</taxon>
        <taxon>Saccharomycotina</taxon>
        <taxon>Pichiomycetes</taxon>
        <taxon>Debaryomycetaceae</taxon>
        <taxon>Spathaspora</taxon>
    </lineage>
</organism>
<feature type="compositionally biased region" description="Polar residues" evidence="1">
    <location>
        <begin position="256"/>
        <end position="266"/>
    </location>
</feature>
<evidence type="ECO:0000259" key="3">
    <source>
        <dbReference type="PROSITE" id="PS51824"/>
    </source>
</evidence>
<feature type="compositionally biased region" description="Low complexity" evidence="1">
    <location>
        <begin position="855"/>
        <end position="889"/>
    </location>
</feature>
<feature type="compositionally biased region" description="Polar residues" evidence="1">
    <location>
        <begin position="904"/>
        <end position="916"/>
    </location>
</feature>
<feature type="compositionally biased region" description="Polar residues" evidence="1">
    <location>
        <begin position="407"/>
        <end position="430"/>
    </location>
</feature>
<evidence type="ECO:0000256" key="1">
    <source>
        <dbReference type="SAM" id="MobiDB-lite"/>
    </source>
</evidence>
<protein>
    <recommendedName>
        <fullName evidence="3">Flo11 domain-containing protein</fullName>
    </recommendedName>
</protein>
<dbReference type="HOGENOM" id="CLU_274765_0_0_1"/>
<gene>
    <name evidence="4" type="ORF">SPAPADRAFT_49994</name>
</gene>
<accession>G3AL27</accession>
<feature type="compositionally biased region" description="Polar residues" evidence="1">
    <location>
        <begin position="444"/>
        <end position="458"/>
    </location>
</feature>
<dbReference type="InterPro" id="IPR018789">
    <property type="entry name" value="Flo11"/>
</dbReference>
<feature type="compositionally biased region" description="Low complexity" evidence="1">
    <location>
        <begin position="710"/>
        <end position="724"/>
    </location>
</feature>
<proteinExistence type="predicted"/>
<evidence type="ECO:0000313" key="5">
    <source>
        <dbReference type="Proteomes" id="UP000000709"/>
    </source>
</evidence>
<feature type="region of interest" description="Disordered" evidence="1">
    <location>
        <begin position="805"/>
        <end position="926"/>
    </location>
</feature>
<feature type="compositionally biased region" description="Polar residues" evidence="1">
    <location>
        <begin position="333"/>
        <end position="343"/>
    </location>
</feature>
<feature type="compositionally biased region" description="Basic and acidic residues" evidence="1">
    <location>
        <begin position="433"/>
        <end position="442"/>
    </location>
</feature>
<feature type="domain" description="Flo11" evidence="3">
    <location>
        <begin position="35"/>
        <end position="219"/>
    </location>
</feature>
<dbReference type="PROSITE" id="PS51824">
    <property type="entry name" value="FLO11"/>
    <property type="match status" value="1"/>
</dbReference>
<sequence length="985" mass="107943">MLSIWYLFNLLLLSVFAVASSAKAERALAITYPTLTWSPEFAYETDGCPILLGWEDSCSIGDAGFRGTWEPELQTFEFKYISHVVDSVDLYEVMLEFQLDTSNLPFGYLIGIYFINILSPGGYIQYSQPALNSWLEDSESVSASPYHFFVKWVMQTESDGNQMCTTPFQIQYSWQYQSIPSSKRAIPGLVVQTANYIHDCNGDYPLQCWENVCMKQPETTTDHYETSESGKVSEPKEITQTDEGSANESEYKISTEVEQNTTTRPATGSFEEEEGAVEAISNKQEVTVTESSEQSTSKNEVELSTELDEMQSKILEADPIQDPYDPTSEFQKETTTQSKNEYMTDSGIESTTEIEDQDTTQEKNYSMIEMDYVPSTINEDKSTSEEKGDTTEEDQYTTGQEDEKTTKGQGEPSTEQEIAQSTQLEDSLSTILKEPRTDKDQPAIESTQASSTTENVVSITKAVNEPTIELDNESTKKEHSNPTAESDNPLTELEDYTSGVSDQETETEAEKERTIGKEKDYSTVEDKTTVEPESEIFLSPQPLPSTTTYESKYSDNPRSESSEREINPFSEPEERTMGVNHSNILAITISTELERENMEDPVIQPPSSPTNNVPSNSINRAEQDPKILHNEGSIGVKTEKPLVSDIQGETESLAADATYIGNSSVQSSPYLTITYNQTFTTIGVDPSDSDVSTALASTVITTSIGPSPNPSSDTPNSPVTVSTVTRPDTTYVSTVTEPLDVPVIVSTVTTLSTTVTKTYTPTVLVTTVVDVDTTYITTLTVTHNPPTLISTIINPDTTYVTTFAGSQATKGTNPDSNVPVSDDTDISSEQNDKAEEVQVENPGDNPNDSANNNYPDSGPREPSSPSRPNNTNPSNSTVNSNNPDNSPVSQEQSAVPPAQYPGGNPNNLPNSKSADGNSDIPVNSAVLPNSTPQVIVLPPTSLGSNFENTLETNADLEQYLEGMATDLKVNVCTICLWLISGIIFI</sequence>
<feature type="compositionally biased region" description="Basic and acidic residues" evidence="1">
    <location>
        <begin position="220"/>
        <end position="239"/>
    </location>
</feature>
<dbReference type="Proteomes" id="UP000000709">
    <property type="component" value="Unassembled WGS sequence"/>
</dbReference>
<feature type="compositionally biased region" description="Basic and acidic residues" evidence="1">
    <location>
        <begin position="378"/>
        <end position="390"/>
    </location>
</feature>
<dbReference type="AlphaFoldDB" id="G3AL27"/>